<gene>
    <name evidence="9" type="ORF">EDB95_0080</name>
</gene>
<evidence type="ECO:0000313" key="10">
    <source>
        <dbReference type="Proteomes" id="UP000294498"/>
    </source>
</evidence>
<dbReference type="InterPro" id="IPR058791">
    <property type="entry name" value="3HB_CusB"/>
</dbReference>
<evidence type="ECO:0000313" key="9">
    <source>
        <dbReference type="EMBL" id="TDW99072.1"/>
    </source>
</evidence>
<feature type="domain" description="CusB-like beta-barrel" evidence="7">
    <location>
        <begin position="239"/>
        <end position="315"/>
    </location>
</feature>
<dbReference type="AlphaFoldDB" id="A0A4V3GLC6"/>
<evidence type="ECO:0000259" key="6">
    <source>
        <dbReference type="Pfam" id="PF25919"/>
    </source>
</evidence>
<dbReference type="PROSITE" id="PS51257">
    <property type="entry name" value="PROKAR_LIPOPROTEIN"/>
    <property type="match status" value="1"/>
</dbReference>
<dbReference type="InterPro" id="IPR006143">
    <property type="entry name" value="RND_pump_MFP"/>
</dbReference>
<dbReference type="InterPro" id="IPR058792">
    <property type="entry name" value="Beta-barrel_RND_2"/>
</dbReference>
<dbReference type="Pfam" id="PF25954">
    <property type="entry name" value="Beta-barrel_RND_2"/>
    <property type="match status" value="1"/>
</dbReference>
<dbReference type="GO" id="GO:0060003">
    <property type="term" value="P:copper ion export"/>
    <property type="evidence" value="ECO:0007669"/>
    <property type="project" value="TreeGrafter"/>
</dbReference>
<proteinExistence type="inferred from homology"/>
<dbReference type="GO" id="GO:0030288">
    <property type="term" value="C:outer membrane-bounded periplasmic space"/>
    <property type="evidence" value="ECO:0007669"/>
    <property type="project" value="TreeGrafter"/>
</dbReference>
<dbReference type="GO" id="GO:0016020">
    <property type="term" value="C:membrane"/>
    <property type="evidence" value="ECO:0007669"/>
    <property type="project" value="InterPro"/>
</dbReference>
<name>A0A4V3GLC6_9BACT</name>
<dbReference type="GO" id="GO:0015679">
    <property type="term" value="P:plasma membrane copper ion transport"/>
    <property type="evidence" value="ECO:0007669"/>
    <property type="project" value="TreeGrafter"/>
</dbReference>
<evidence type="ECO:0000259" key="7">
    <source>
        <dbReference type="Pfam" id="PF25954"/>
    </source>
</evidence>
<comment type="caution">
    <text evidence="9">The sequence shown here is derived from an EMBL/GenBank/DDBJ whole genome shotgun (WGS) entry which is preliminary data.</text>
</comment>
<dbReference type="OrthoDB" id="9806939at2"/>
<evidence type="ECO:0000259" key="8">
    <source>
        <dbReference type="Pfam" id="PF25967"/>
    </source>
</evidence>
<feature type="domain" description="Multidrug resistance protein MdtA-like C-terminal permuted SH3" evidence="8">
    <location>
        <begin position="321"/>
        <end position="378"/>
    </location>
</feature>
<dbReference type="Pfam" id="PF25869">
    <property type="entry name" value="3HB_CusB"/>
    <property type="match status" value="1"/>
</dbReference>
<keyword evidence="2" id="KW-0813">Transport</keyword>
<comment type="similarity">
    <text evidence="1">Belongs to the membrane fusion protein (MFP) (TC 8.A.1) family.</text>
</comment>
<dbReference type="Pfam" id="PF25919">
    <property type="entry name" value="BSH_CusB"/>
    <property type="match status" value="1"/>
</dbReference>
<organism evidence="9 10">
    <name type="scientific">Dinghuibacter silviterrae</name>
    <dbReference type="NCBI Taxonomy" id="1539049"/>
    <lineage>
        <taxon>Bacteria</taxon>
        <taxon>Pseudomonadati</taxon>
        <taxon>Bacteroidota</taxon>
        <taxon>Chitinophagia</taxon>
        <taxon>Chitinophagales</taxon>
        <taxon>Chitinophagaceae</taxon>
        <taxon>Dinghuibacter</taxon>
    </lineage>
</organism>
<evidence type="ECO:0000259" key="5">
    <source>
        <dbReference type="Pfam" id="PF25869"/>
    </source>
</evidence>
<dbReference type="GO" id="GO:0022857">
    <property type="term" value="F:transmembrane transporter activity"/>
    <property type="evidence" value="ECO:0007669"/>
    <property type="project" value="InterPro"/>
</dbReference>
<evidence type="ECO:0000259" key="4">
    <source>
        <dbReference type="Pfam" id="PF19335"/>
    </source>
</evidence>
<dbReference type="InterPro" id="IPR058790">
    <property type="entry name" value="BSH_CusB"/>
</dbReference>
<feature type="coiled-coil region" evidence="3">
    <location>
        <begin position="132"/>
        <end position="159"/>
    </location>
</feature>
<dbReference type="FunFam" id="2.40.30.170:FF:000010">
    <property type="entry name" value="Efflux RND transporter periplasmic adaptor subunit"/>
    <property type="match status" value="1"/>
</dbReference>
<dbReference type="Pfam" id="PF25967">
    <property type="entry name" value="RND-MFP_C"/>
    <property type="match status" value="1"/>
</dbReference>
<feature type="domain" description="CusB-like barrel-sandwich hybrid" evidence="6">
    <location>
        <begin position="111"/>
        <end position="234"/>
    </location>
</feature>
<reference evidence="9 10" key="1">
    <citation type="submission" date="2019-03" db="EMBL/GenBank/DDBJ databases">
        <title>Genomic Encyclopedia of Type Strains, Phase IV (KMG-IV): sequencing the most valuable type-strain genomes for metagenomic binning, comparative biology and taxonomic classification.</title>
        <authorList>
            <person name="Goeker M."/>
        </authorList>
    </citation>
    <scope>NUCLEOTIDE SEQUENCE [LARGE SCALE GENOMIC DNA]</scope>
    <source>
        <strain evidence="9 10">DSM 100059</strain>
    </source>
</reference>
<evidence type="ECO:0000256" key="1">
    <source>
        <dbReference type="ARBA" id="ARBA00009477"/>
    </source>
</evidence>
<dbReference type="PANTHER" id="PTHR30097:SF15">
    <property type="entry name" value="CATION EFFLUX SYSTEM PROTEIN CUSB"/>
    <property type="match status" value="1"/>
</dbReference>
<dbReference type="RefSeq" id="WP_133989479.1">
    <property type="nucleotide sequence ID" value="NZ_SODV01000001.1"/>
</dbReference>
<dbReference type="Gene3D" id="2.40.30.170">
    <property type="match status" value="1"/>
</dbReference>
<dbReference type="SUPFAM" id="SSF111369">
    <property type="entry name" value="HlyD-like secretion proteins"/>
    <property type="match status" value="1"/>
</dbReference>
<dbReference type="Pfam" id="PF19335">
    <property type="entry name" value="HMBD"/>
    <property type="match status" value="1"/>
</dbReference>
<evidence type="ECO:0000256" key="2">
    <source>
        <dbReference type="ARBA" id="ARBA00022448"/>
    </source>
</evidence>
<evidence type="ECO:0000256" key="3">
    <source>
        <dbReference type="SAM" id="Coils"/>
    </source>
</evidence>
<dbReference type="InterPro" id="IPR051909">
    <property type="entry name" value="MFP_Cation_Efflux"/>
</dbReference>
<keyword evidence="3" id="KW-0175">Coiled coil</keyword>
<dbReference type="Proteomes" id="UP000294498">
    <property type="component" value="Unassembled WGS sequence"/>
</dbReference>
<dbReference type="PANTHER" id="PTHR30097">
    <property type="entry name" value="CATION EFFLUX SYSTEM PROTEIN CUSB"/>
    <property type="match status" value="1"/>
</dbReference>
<feature type="domain" description="CusB-like three alpha-helical bundle" evidence="5">
    <location>
        <begin position="145"/>
        <end position="201"/>
    </location>
</feature>
<dbReference type="EMBL" id="SODV01000001">
    <property type="protein sequence ID" value="TDW99072.1"/>
    <property type="molecule type" value="Genomic_DNA"/>
</dbReference>
<dbReference type="Gene3D" id="2.40.420.20">
    <property type="match status" value="1"/>
</dbReference>
<dbReference type="InterPro" id="IPR058627">
    <property type="entry name" value="MdtA-like_C"/>
</dbReference>
<protein>
    <submittedName>
        <fullName evidence="9">Cu(I)/Ag(I) efflux system membrane fusion protein</fullName>
    </submittedName>
</protein>
<accession>A0A4V3GLC6</accession>
<dbReference type="NCBIfam" id="TIGR01730">
    <property type="entry name" value="RND_mfp"/>
    <property type="match status" value="1"/>
</dbReference>
<keyword evidence="10" id="KW-1185">Reference proteome</keyword>
<sequence length="399" mass="43127">MRYIIVLTAAALLFGACREVKKEAVVVHSDTVYTCSMHPQIMQDRPGKCPICGMELIPVKKSMDMGDGSVQLSDQQMRLGGVRLDTVGGSVIGDGMVLTGTVTVNETGSTAVSARLAGRIERLYVKTTGEAVHKGQKLYDLYSEELNNAEQEYLLALERQETLHSNVVDLKQLMEAARSKLLLWGLSEAQVAELARVRKPEPVTSFYSPSEGVVTSVEGHEGDEVAAGTVVVRLVDLSTVWVEAQVYTSQLPDIGKEAPVVVRLPEVPGREWPGRISFMNPEVDPDARINGVRIVLRNGDGVLKPGMAAEVRVTNGERHSLTLPETAVIRGATGNLVWVAAGHNLFRPVMVDTGVEEGDRVEIRSGLTAGDVVVTEGAYWVNSAYGFMHGGDAMAGMKM</sequence>
<feature type="domain" description="Heavy metal binding" evidence="4">
    <location>
        <begin position="32"/>
        <end position="59"/>
    </location>
</feature>
<dbReference type="InterPro" id="IPR045800">
    <property type="entry name" value="HMBD"/>
</dbReference>
<dbReference type="GO" id="GO:0046914">
    <property type="term" value="F:transition metal ion binding"/>
    <property type="evidence" value="ECO:0007669"/>
    <property type="project" value="TreeGrafter"/>
</dbReference>